<sequence>MTRKPRIAVITGSTRDARWNHVPADWITARLQADGRMEAELLDLRDFDLPFFDEAASNLWAPSQDPRAVRWQETLAEFDGYIFVVAEYNHSITGVLKNALDQAYKEWNRKPAGAVGYGGVGAARAIEHLRGIAVELQMVPLRNAVHIAAGTFMEVHPLGGQEKPLAEVENAIGGSADAMIEELLWWAEATMAARATSA</sequence>
<accession>A0A1G8RR51</accession>
<dbReference type="InterPro" id="IPR005025">
    <property type="entry name" value="FMN_Rdtase-like_dom"/>
</dbReference>
<organism evidence="2 3">
    <name type="scientific">Salipiger marinus</name>
    <dbReference type="NCBI Taxonomy" id="555512"/>
    <lineage>
        <taxon>Bacteria</taxon>
        <taxon>Pseudomonadati</taxon>
        <taxon>Pseudomonadota</taxon>
        <taxon>Alphaproteobacteria</taxon>
        <taxon>Rhodobacterales</taxon>
        <taxon>Roseobacteraceae</taxon>
        <taxon>Salipiger</taxon>
    </lineage>
</organism>
<dbReference type="Pfam" id="PF03358">
    <property type="entry name" value="FMN_red"/>
    <property type="match status" value="1"/>
</dbReference>
<dbReference type="Proteomes" id="UP000199093">
    <property type="component" value="Unassembled WGS sequence"/>
</dbReference>
<dbReference type="EMBL" id="FNEJ01000021">
    <property type="protein sequence ID" value="SDJ19447.1"/>
    <property type="molecule type" value="Genomic_DNA"/>
</dbReference>
<protein>
    <submittedName>
        <fullName evidence="2">NAD(P)H-dependent FMN reductase</fullName>
    </submittedName>
</protein>
<dbReference type="OrthoDB" id="9812295at2"/>
<reference evidence="2 3" key="1">
    <citation type="submission" date="2016-10" db="EMBL/GenBank/DDBJ databases">
        <authorList>
            <person name="de Groot N.N."/>
        </authorList>
    </citation>
    <scope>NUCLEOTIDE SEQUENCE [LARGE SCALE GENOMIC DNA]</scope>
    <source>
        <strain evidence="2 3">DSM 26424</strain>
    </source>
</reference>
<dbReference type="SUPFAM" id="SSF52218">
    <property type="entry name" value="Flavoproteins"/>
    <property type="match status" value="1"/>
</dbReference>
<dbReference type="GO" id="GO:0005829">
    <property type="term" value="C:cytosol"/>
    <property type="evidence" value="ECO:0007669"/>
    <property type="project" value="TreeGrafter"/>
</dbReference>
<dbReference type="Gene3D" id="3.40.50.360">
    <property type="match status" value="1"/>
</dbReference>
<dbReference type="AlphaFoldDB" id="A0A1G8RR51"/>
<dbReference type="GO" id="GO:0016491">
    <property type="term" value="F:oxidoreductase activity"/>
    <property type="evidence" value="ECO:0007669"/>
    <property type="project" value="InterPro"/>
</dbReference>
<dbReference type="PANTHER" id="PTHR30543">
    <property type="entry name" value="CHROMATE REDUCTASE"/>
    <property type="match status" value="1"/>
</dbReference>
<name>A0A1G8RR51_9RHOB</name>
<evidence type="ECO:0000313" key="3">
    <source>
        <dbReference type="Proteomes" id="UP000199093"/>
    </source>
</evidence>
<dbReference type="GO" id="GO:0010181">
    <property type="term" value="F:FMN binding"/>
    <property type="evidence" value="ECO:0007669"/>
    <property type="project" value="TreeGrafter"/>
</dbReference>
<feature type="domain" description="NADPH-dependent FMN reductase-like" evidence="1">
    <location>
        <begin position="5"/>
        <end position="148"/>
    </location>
</feature>
<dbReference type="InterPro" id="IPR050712">
    <property type="entry name" value="NAD(P)H-dep_reductase"/>
</dbReference>
<dbReference type="RefSeq" id="WP_089850285.1">
    <property type="nucleotide sequence ID" value="NZ_FNEJ01000021.1"/>
</dbReference>
<dbReference type="InterPro" id="IPR029039">
    <property type="entry name" value="Flavoprotein-like_sf"/>
</dbReference>
<dbReference type="PANTHER" id="PTHR30543:SF21">
    <property type="entry name" value="NAD(P)H-DEPENDENT FMN REDUCTASE LOT6"/>
    <property type="match status" value="1"/>
</dbReference>
<dbReference type="STRING" id="555512.SAMN04487993_102145"/>
<evidence type="ECO:0000313" key="2">
    <source>
        <dbReference type="EMBL" id="SDJ19447.1"/>
    </source>
</evidence>
<evidence type="ECO:0000259" key="1">
    <source>
        <dbReference type="Pfam" id="PF03358"/>
    </source>
</evidence>
<gene>
    <name evidence="2" type="ORF">SAMN04487993_102145</name>
</gene>
<keyword evidence="3" id="KW-1185">Reference proteome</keyword>
<proteinExistence type="predicted"/>